<feature type="region of interest" description="Disordered" evidence="2">
    <location>
        <begin position="624"/>
        <end position="647"/>
    </location>
</feature>
<dbReference type="InterPro" id="IPR003961">
    <property type="entry name" value="FN3_dom"/>
</dbReference>
<name>A0AAD3NCU1_LATJO</name>
<protein>
    <submittedName>
        <fullName evidence="5">Receptor-type tyrosine-protein phosphatase beta-like isoform X1</fullName>
    </submittedName>
</protein>
<feature type="domain" description="Fibronectin type-III" evidence="4">
    <location>
        <begin position="733"/>
        <end position="824"/>
    </location>
</feature>
<dbReference type="InterPro" id="IPR000242">
    <property type="entry name" value="PTP_cat"/>
</dbReference>
<evidence type="ECO:0000313" key="5">
    <source>
        <dbReference type="EMBL" id="GLD70678.1"/>
    </source>
</evidence>
<dbReference type="SUPFAM" id="SSF49265">
    <property type="entry name" value="Fibronectin type III"/>
    <property type="match status" value="9"/>
</dbReference>
<dbReference type="EMBL" id="BRZM01000407">
    <property type="protein sequence ID" value="GLD70678.1"/>
    <property type="molecule type" value="Genomic_DNA"/>
</dbReference>
<dbReference type="SUPFAM" id="SSF50370">
    <property type="entry name" value="Ricin B-like lectins"/>
    <property type="match status" value="1"/>
</dbReference>
<dbReference type="Gene3D" id="2.60.40.10">
    <property type="entry name" value="Immunoglobulins"/>
    <property type="match status" value="9"/>
</dbReference>
<dbReference type="PANTHER" id="PTHR46957:SF2">
    <property type="entry name" value="RECEPTOR-TYPE TYROSINE-PROTEIN PHOSPHATASE BETA"/>
    <property type="match status" value="1"/>
</dbReference>
<feature type="domain" description="Fibronectin type-III" evidence="4">
    <location>
        <begin position="977"/>
        <end position="1064"/>
    </location>
</feature>
<dbReference type="GO" id="GO:0045296">
    <property type="term" value="F:cadherin binding"/>
    <property type="evidence" value="ECO:0007669"/>
    <property type="project" value="TreeGrafter"/>
</dbReference>
<evidence type="ECO:0000256" key="2">
    <source>
        <dbReference type="SAM" id="MobiDB-lite"/>
    </source>
</evidence>
<dbReference type="Pfam" id="PF00041">
    <property type="entry name" value="fn3"/>
    <property type="match status" value="8"/>
</dbReference>
<dbReference type="SMART" id="SM00194">
    <property type="entry name" value="PTPc"/>
    <property type="match status" value="1"/>
</dbReference>
<evidence type="ECO:0000313" key="6">
    <source>
        <dbReference type="Proteomes" id="UP001279410"/>
    </source>
</evidence>
<keyword evidence="1" id="KW-0378">Hydrolase</keyword>
<dbReference type="Pfam" id="PF00102">
    <property type="entry name" value="Y_phosphatase"/>
    <property type="match status" value="1"/>
</dbReference>
<organism evidence="5 6">
    <name type="scientific">Lates japonicus</name>
    <name type="common">Japanese lates</name>
    <dbReference type="NCBI Taxonomy" id="270547"/>
    <lineage>
        <taxon>Eukaryota</taxon>
        <taxon>Metazoa</taxon>
        <taxon>Chordata</taxon>
        <taxon>Craniata</taxon>
        <taxon>Vertebrata</taxon>
        <taxon>Euteleostomi</taxon>
        <taxon>Actinopterygii</taxon>
        <taxon>Neopterygii</taxon>
        <taxon>Teleostei</taxon>
        <taxon>Neoteleostei</taxon>
        <taxon>Acanthomorphata</taxon>
        <taxon>Carangaria</taxon>
        <taxon>Carangaria incertae sedis</taxon>
        <taxon>Centropomidae</taxon>
        <taxon>Lates</taxon>
    </lineage>
</organism>
<dbReference type="CDD" id="cd00063">
    <property type="entry name" value="FN3"/>
    <property type="match status" value="3"/>
</dbReference>
<evidence type="ECO:0000256" key="1">
    <source>
        <dbReference type="ARBA" id="ARBA00022912"/>
    </source>
</evidence>
<dbReference type="SMART" id="SM00060">
    <property type="entry name" value="FN3"/>
    <property type="match status" value="10"/>
</dbReference>
<evidence type="ECO:0000259" key="3">
    <source>
        <dbReference type="PROSITE" id="PS50055"/>
    </source>
</evidence>
<gene>
    <name evidence="5" type="ORF">AKAME5_002199600</name>
</gene>
<dbReference type="PANTHER" id="PTHR46957">
    <property type="entry name" value="CYTOKINE RECEPTOR"/>
    <property type="match status" value="1"/>
</dbReference>
<dbReference type="GO" id="GO:0043235">
    <property type="term" value="C:receptor complex"/>
    <property type="evidence" value="ECO:0007669"/>
    <property type="project" value="TreeGrafter"/>
</dbReference>
<feature type="domain" description="Fibronectin type-III" evidence="4">
    <location>
        <begin position="556"/>
        <end position="643"/>
    </location>
</feature>
<proteinExistence type="predicted"/>
<feature type="domain" description="Fibronectin type-III" evidence="4">
    <location>
        <begin position="377"/>
        <end position="468"/>
    </location>
</feature>
<dbReference type="PRINTS" id="PR00700">
    <property type="entry name" value="PRTYPHPHTASE"/>
</dbReference>
<dbReference type="FunFam" id="2.60.40.10:FF:000369">
    <property type="entry name" value="Protein tyrosine phosphatase, receptor type B"/>
    <property type="match status" value="7"/>
</dbReference>
<keyword evidence="5" id="KW-0675">Receptor</keyword>
<feature type="region of interest" description="Disordered" evidence="2">
    <location>
        <begin position="223"/>
        <end position="286"/>
    </location>
</feature>
<feature type="domain" description="Fibronectin type-III" evidence="4">
    <location>
        <begin position="1150"/>
        <end position="1240"/>
    </location>
</feature>
<dbReference type="InterPro" id="IPR036116">
    <property type="entry name" value="FN3_sf"/>
</dbReference>
<evidence type="ECO:0000259" key="4">
    <source>
        <dbReference type="PROSITE" id="PS50853"/>
    </source>
</evidence>
<dbReference type="InterPro" id="IPR013783">
    <property type="entry name" value="Ig-like_fold"/>
</dbReference>
<feature type="region of interest" description="Disordered" evidence="2">
    <location>
        <begin position="174"/>
        <end position="204"/>
    </location>
</feature>
<accession>A0AAD3NCU1</accession>
<dbReference type="GO" id="GO:0001525">
    <property type="term" value="P:angiogenesis"/>
    <property type="evidence" value="ECO:0007669"/>
    <property type="project" value="TreeGrafter"/>
</dbReference>
<feature type="region of interest" description="Disordered" evidence="2">
    <location>
        <begin position="1424"/>
        <end position="1459"/>
    </location>
</feature>
<dbReference type="InterPro" id="IPR050713">
    <property type="entry name" value="RTP_Phos/Ushers"/>
</dbReference>
<dbReference type="PROSITE" id="PS50055">
    <property type="entry name" value="TYR_PHOSPHATASE_PTP"/>
    <property type="match status" value="1"/>
</dbReference>
<feature type="compositionally biased region" description="Low complexity" evidence="2">
    <location>
        <begin position="229"/>
        <end position="248"/>
    </location>
</feature>
<keyword evidence="1" id="KW-0904">Protein phosphatase</keyword>
<feature type="compositionally biased region" description="Polar residues" evidence="2">
    <location>
        <begin position="624"/>
        <end position="639"/>
    </location>
</feature>
<feature type="compositionally biased region" description="Low complexity" evidence="2">
    <location>
        <begin position="256"/>
        <end position="286"/>
    </location>
</feature>
<feature type="non-terminal residue" evidence="5">
    <location>
        <position position="1"/>
    </location>
</feature>
<dbReference type="Proteomes" id="UP001279410">
    <property type="component" value="Unassembled WGS sequence"/>
</dbReference>
<keyword evidence="6" id="KW-1185">Reference proteome</keyword>
<feature type="domain" description="Tyrosine-protein phosphatase" evidence="3">
    <location>
        <begin position="1441"/>
        <end position="1587"/>
    </location>
</feature>
<dbReference type="GO" id="GO:0004725">
    <property type="term" value="F:protein tyrosine phosphatase activity"/>
    <property type="evidence" value="ECO:0007669"/>
    <property type="project" value="InterPro"/>
</dbReference>
<reference evidence="5" key="1">
    <citation type="submission" date="2022-08" db="EMBL/GenBank/DDBJ databases">
        <title>Genome sequencing of akame (Lates japonicus).</title>
        <authorList>
            <person name="Hashiguchi Y."/>
            <person name="Takahashi H."/>
        </authorList>
    </citation>
    <scope>NUCLEOTIDE SEQUENCE</scope>
    <source>
        <strain evidence="5">Kochi</strain>
    </source>
</reference>
<dbReference type="InterPro" id="IPR029021">
    <property type="entry name" value="Prot-tyrosine_phosphatase-like"/>
</dbReference>
<feature type="domain" description="Fibronectin type-III" evidence="4">
    <location>
        <begin position="889"/>
        <end position="976"/>
    </location>
</feature>
<dbReference type="InterPro" id="IPR035992">
    <property type="entry name" value="Ricin_B-like_lectins"/>
</dbReference>
<dbReference type="PROSITE" id="PS50853">
    <property type="entry name" value="FN3"/>
    <property type="match status" value="6"/>
</dbReference>
<dbReference type="Gene3D" id="2.80.10.50">
    <property type="match status" value="1"/>
</dbReference>
<dbReference type="SUPFAM" id="SSF52799">
    <property type="entry name" value="(Phosphotyrosine protein) phosphatases II"/>
    <property type="match status" value="1"/>
</dbReference>
<comment type="caution">
    <text evidence="5">The sequence shown here is derived from an EMBL/GenBank/DDBJ whole genome shotgun (WGS) entry which is preliminary data.</text>
</comment>
<dbReference type="Gene3D" id="3.90.190.10">
    <property type="entry name" value="Protein tyrosine phosphatase superfamily"/>
    <property type="match status" value="1"/>
</dbReference>
<feature type="compositionally biased region" description="Polar residues" evidence="2">
    <location>
        <begin position="1435"/>
        <end position="1459"/>
    </location>
</feature>
<sequence length="1587" mass="171983">MCDGLCPTSLQHFTAHLKLLLLTNMDALTLTVLLLLSSCSVSGFLVMLTPQRLCLITQGQVIILGQCDVTNPAHQWAWTGEARLIHAQSSKCLWADPSPHLPVHARLAKLSNCSRAYDMDSGGTQLITSFCPDTDSTPLSSIFYSSTQKPVGLSAVSPVTDHFSVRSIRLRHFTTSDDGGSRPRTRRTDPELRTEAGTSSGHGLIFTRSSTLDWTETETLVSGGRSGLTFTSKGSTETESTSAASPGSDSDHHHTMTTITQTTPPTTTARTTTPAATTTSHLTTATPVQTSCSVNLTETRSGSDSVQVTVTTASRSCNFSLVTGDDSRSESTNCDLHGPTGTFVCQVRGLDPGTLYRFTVVSRTDGEKSSTLVQTDPVGPAHLEVQGDSSGLSVSWSRSAGHVDWYDVTLEDSESGSTRSTRILGSAPPQSAFSSLVPGSLYWVNVVATAGNRSTTPVRTTAATAPSSVRGLQVASSSSGVLWVSWQVGPGRTERIRVLLTDRDGVLLRNVSLKNTTNSAELDGLRQGTLYAVTVVTEAVGLQSSASEQAITVPAAVTDLRLDHNGSSDRLLASWVSPEGGVDVYLLTLSAPGSTPQQRRLTPNVTQVVFEGLTAGRSYDLSVQTRAGGQSSETRTSGRTVPGQVSALSLSPLGDSRTLRLSWTPPSGDWENYSVLLRNGSGVLMNQTVGKLSRQFTFSIFGLGLVPGRLYRAEVTVHSGILGNTASCSGRLVPRSVQQLLVRHADEASLSIVWSRPLGEWDGFTVLLRLVDSAAPVAQRILPWESRECTFNMLTSGRRYAITVATNSGNLSSSASVTAWTSPAQVGRLQVLLVHDSSVIKNESVEADATDISFHSLRPGALYRVVLTTVRAGLTSRQTVAEGRTVPAAVGEVTVSNNGRMDFLSVSWRPAVGEVDSYLVTLRDREKTVHTFHVSKSSPECVFNSLVSGRLYNISITSRSGSFQNHTFVQERTQPSKVQNPTATHAARDDYLRVYWRHAAGDFDLYQVFIKHNNVFLQNQTVPKTQSECVFSGLVPGRLYTVLVNTRSGKYETSASTHGRTFPAAVRTLVLAGRGTEDLKVMWSAAPGDVDHYEVQLLFNDMKVFPPVTLGSGVGECVLSSLTPGRLYKILVSTFSGPNQQAQFIEGRTVPSKVKNIHVSNSGDSSSLKVSWTPGQGDVDGYSVFLFRDSRQLDVRRVLKHQNEVMFGSLQPGQVYGVTVQSVSGELVNNNTASGRTVPSAVMGLQVENLHTTCSLQSQQPALSLRAQEWNQSGTLWVNWDRGGGDLSGYLLSLHNPTAPSGRDMLPTEITVGRPQPVSEGMFLGDLDQPPRQSCHEHCPVADYDSTPSSVSTDSQTLVYSRRISDATHLHAITPAGAPQTLHCFREGDLRHATSEEAQERLDQDSLLTKSNICNTLTDFPGPPVPSAPAEGCSTPASYQDYNQPPTSPTRPVSSQSLQLAPTPTALEMITRVKLSYEMMIPSYHINASYAPVKCDHYWPFDQDPLYYGDLIVQMLSESVLPEWTIREFNICSEEQLRFSRLVRQFHYTVWPDHGVPETTQSLIQFVRTVRDYINRTPGSGPTVVHC</sequence>